<feature type="coiled-coil region" evidence="2">
    <location>
        <begin position="76"/>
        <end position="259"/>
    </location>
</feature>
<gene>
    <name evidence="4" type="primary">LOC121843437</name>
</gene>
<proteinExistence type="predicted"/>
<dbReference type="Ensembl" id="ENSOTST00005168656.1">
    <property type="protein sequence ID" value="ENSOTSP00005145285.1"/>
    <property type="gene ID" value="ENSOTSG00005063027.1"/>
</dbReference>
<reference evidence="5" key="1">
    <citation type="journal article" date="2018" name="PLoS ONE">
        <title>Chinook salmon (Oncorhynchus tshawytscha) genome and transcriptome.</title>
        <authorList>
            <person name="Christensen K.A."/>
            <person name="Leong J.S."/>
            <person name="Sakhrani D."/>
            <person name="Biagi C.A."/>
            <person name="Minkley D.R."/>
            <person name="Withler R.E."/>
            <person name="Rondeau E.B."/>
            <person name="Koop B.F."/>
            <person name="Devlin R.H."/>
        </authorList>
    </citation>
    <scope>NUCLEOTIDE SEQUENCE [LARGE SCALE GENOMIC DNA]</scope>
</reference>
<dbReference type="Pfam" id="PF01576">
    <property type="entry name" value="Myosin_tail_1"/>
    <property type="match status" value="1"/>
</dbReference>
<evidence type="ECO:0000256" key="2">
    <source>
        <dbReference type="SAM" id="Coils"/>
    </source>
</evidence>
<dbReference type="InterPro" id="IPR002928">
    <property type="entry name" value="Myosin_tail"/>
</dbReference>
<evidence type="ECO:0000256" key="1">
    <source>
        <dbReference type="ARBA" id="ARBA00023054"/>
    </source>
</evidence>
<organism evidence="4 5">
    <name type="scientific">Oncorhynchus tshawytscha</name>
    <name type="common">Chinook salmon</name>
    <name type="synonym">Salmo tshawytscha</name>
    <dbReference type="NCBI Taxonomy" id="74940"/>
    <lineage>
        <taxon>Eukaryota</taxon>
        <taxon>Metazoa</taxon>
        <taxon>Chordata</taxon>
        <taxon>Craniata</taxon>
        <taxon>Vertebrata</taxon>
        <taxon>Euteleostomi</taxon>
        <taxon>Actinopterygii</taxon>
        <taxon>Neopterygii</taxon>
        <taxon>Teleostei</taxon>
        <taxon>Protacanthopterygii</taxon>
        <taxon>Salmoniformes</taxon>
        <taxon>Salmonidae</taxon>
        <taxon>Salmoninae</taxon>
        <taxon>Oncorhynchus</taxon>
    </lineage>
</organism>
<protein>
    <recommendedName>
        <fullName evidence="3">Myosin tail domain-containing protein</fullName>
    </recommendedName>
</protein>
<dbReference type="GO" id="GO:0150105">
    <property type="term" value="P:protein localization to cell-cell junction"/>
    <property type="evidence" value="ECO:0007669"/>
    <property type="project" value="TreeGrafter"/>
</dbReference>
<evidence type="ECO:0000259" key="3">
    <source>
        <dbReference type="Pfam" id="PF01576"/>
    </source>
</evidence>
<dbReference type="GO" id="GO:0016459">
    <property type="term" value="C:myosin complex"/>
    <property type="evidence" value="ECO:0007669"/>
    <property type="project" value="InterPro"/>
</dbReference>
<dbReference type="GO" id="GO:0005923">
    <property type="term" value="C:bicellular tight junction"/>
    <property type="evidence" value="ECO:0007669"/>
    <property type="project" value="TreeGrafter"/>
</dbReference>
<dbReference type="GeneTree" id="ENSGT00940000154489"/>
<dbReference type="Proteomes" id="UP000694402">
    <property type="component" value="Unassembled WGS sequence"/>
</dbReference>
<dbReference type="PANTHER" id="PTHR46349">
    <property type="entry name" value="CINGULIN-LIKE PROTEIN 1-RELATED"/>
    <property type="match status" value="1"/>
</dbReference>
<reference evidence="4" key="2">
    <citation type="submission" date="2025-08" db="UniProtKB">
        <authorList>
            <consortium name="Ensembl"/>
        </authorList>
    </citation>
    <scope>IDENTIFICATION</scope>
</reference>
<name>A0AAZ3RYI9_ONCTS</name>
<keyword evidence="5" id="KW-1185">Reference proteome</keyword>
<reference evidence="4" key="3">
    <citation type="submission" date="2025-09" db="UniProtKB">
        <authorList>
            <consortium name="Ensembl"/>
        </authorList>
    </citation>
    <scope>IDENTIFICATION</scope>
</reference>
<dbReference type="SUPFAM" id="SSF57997">
    <property type="entry name" value="Tropomyosin"/>
    <property type="match status" value="1"/>
</dbReference>
<keyword evidence="1 2" id="KW-0175">Coiled coil</keyword>
<dbReference type="AlphaFoldDB" id="A0AAZ3RYI9"/>
<dbReference type="Gene3D" id="1.10.287.1490">
    <property type="match status" value="1"/>
</dbReference>
<sequence length="279" mass="32065">MDVQVTPDLLKGQQELSQQTHEETAKQILFNYLKDGSTDNEDTTKRKVNLVFEKIQTLKSRAAGSDNKSPDIATQAKALQEQRVALEKDVVELKKQLEEQTKKQMGLTEAHEKAGVGVKVLQTELERSQEECSRLRDKLAKTEAELRTTLEELFQVKMEREQYQTEIRDLQDQLSEMHDELDGAKTVVADGEKDAMMEDLMQMKLDLQEVLLAKEEQEEVLRRRERELTALKGALKEEVATHDQEVDKLREQYEKEICKLQTSVEKAKQVTDVPQPPMA</sequence>
<feature type="domain" description="Myosin tail" evidence="3">
    <location>
        <begin position="50"/>
        <end position="270"/>
    </location>
</feature>
<evidence type="ECO:0000313" key="5">
    <source>
        <dbReference type="Proteomes" id="UP000694402"/>
    </source>
</evidence>
<accession>A0AAZ3RYI9</accession>
<evidence type="ECO:0000313" key="4">
    <source>
        <dbReference type="Ensembl" id="ENSOTSP00005145285.1"/>
    </source>
</evidence>
<dbReference type="PANTHER" id="PTHR46349:SF2">
    <property type="entry name" value="CINGULIN-LIKE PROTEIN 1"/>
    <property type="match status" value="1"/>
</dbReference>